<name>A0A382XNT2_9ZZZZ</name>
<organism evidence="1">
    <name type="scientific">marine metagenome</name>
    <dbReference type="NCBI Taxonomy" id="408172"/>
    <lineage>
        <taxon>unclassified sequences</taxon>
        <taxon>metagenomes</taxon>
        <taxon>ecological metagenomes</taxon>
    </lineage>
</organism>
<feature type="non-terminal residue" evidence="1">
    <location>
        <position position="1"/>
    </location>
</feature>
<gene>
    <name evidence="1" type="ORF">METZ01_LOCUS424832</name>
</gene>
<protein>
    <submittedName>
        <fullName evidence="1">Uncharacterized protein</fullName>
    </submittedName>
</protein>
<reference evidence="1" key="1">
    <citation type="submission" date="2018-05" db="EMBL/GenBank/DDBJ databases">
        <authorList>
            <person name="Lanie J.A."/>
            <person name="Ng W.-L."/>
            <person name="Kazmierczak K.M."/>
            <person name="Andrzejewski T.M."/>
            <person name="Davidsen T.M."/>
            <person name="Wayne K.J."/>
            <person name="Tettelin H."/>
            <person name="Glass J.I."/>
            <person name="Rusch D."/>
            <person name="Podicherti R."/>
            <person name="Tsui H.-C.T."/>
            <person name="Winkler M.E."/>
        </authorList>
    </citation>
    <scope>NUCLEOTIDE SEQUENCE</scope>
</reference>
<dbReference type="EMBL" id="UINC01168777">
    <property type="protein sequence ID" value="SVD71978.1"/>
    <property type="molecule type" value="Genomic_DNA"/>
</dbReference>
<evidence type="ECO:0000313" key="1">
    <source>
        <dbReference type="EMBL" id="SVD71978.1"/>
    </source>
</evidence>
<proteinExistence type="predicted"/>
<sequence length="116" mass="12710">YYEYTTNDENILGVVGSAEYYGISLTPTIEWNINQTEFDGTLEGKMALYGLGVFGNVDMNINDFKFTGSEAGVEYVAVLFSTETSSFTVTPSVTLPFDDDWEAGTLRAGVSVNVLF</sequence>
<dbReference type="AlphaFoldDB" id="A0A382XNT2"/>
<accession>A0A382XNT2</accession>